<organism evidence="1 2">
    <name type="scientific">Paraburkholderia piptadeniae</name>
    <dbReference type="NCBI Taxonomy" id="1701573"/>
    <lineage>
        <taxon>Bacteria</taxon>
        <taxon>Pseudomonadati</taxon>
        <taxon>Pseudomonadota</taxon>
        <taxon>Betaproteobacteria</taxon>
        <taxon>Burkholderiales</taxon>
        <taxon>Burkholderiaceae</taxon>
        <taxon>Paraburkholderia</taxon>
    </lineage>
</organism>
<evidence type="ECO:0000313" key="1">
    <source>
        <dbReference type="EMBL" id="SIT36755.1"/>
    </source>
</evidence>
<accession>A0A1N7RNT1</accession>
<reference evidence="1" key="1">
    <citation type="submission" date="2016-12" db="EMBL/GenBank/DDBJ databases">
        <authorList>
            <person name="Moulin L."/>
        </authorList>
    </citation>
    <scope>NUCLEOTIDE SEQUENCE [LARGE SCALE GENOMIC DNA]</scope>
    <source>
        <strain evidence="1">STM 7183</strain>
    </source>
</reference>
<dbReference type="Proteomes" id="UP000195569">
    <property type="component" value="Unassembled WGS sequence"/>
</dbReference>
<sequence>MSLPNAMLVDEFTARFAFHLLRPGEWRHIDCYAFAQPISLCKTGYAGDAESLAVERQLKGGRHGTRRIHRHAEARRLR</sequence>
<gene>
    <name evidence="1" type="ORF">BN2476_100076</name>
</gene>
<keyword evidence="2" id="KW-1185">Reference proteome</keyword>
<evidence type="ECO:0000313" key="2">
    <source>
        <dbReference type="Proteomes" id="UP000195569"/>
    </source>
</evidence>
<proteinExistence type="predicted"/>
<dbReference type="AlphaFoldDB" id="A0A1N7RNT1"/>
<comment type="caution">
    <text evidence="1">The sequence shown here is derived from an EMBL/GenBank/DDBJ whole genome shotgun (WGS) entry which is preliminary data.</text>
</comment>
<dbReference type="EMBL" id="CYGY02000010">
    <property type="protein sequence ID" value="SIT36755.1"/>
    <property type="molecule type" value="Genomic_DNA"/>
</dbReference>
<protein>
    <submittedName>
        <fullName evidence="1">Uncharacterized protein</fullName>
    </submittedName>
</protein>
<name>A0A1N7RNT1_9BURK</name>